<feature type="disulfide bond" evidence="12">
    <location>
        <begin position="573"/>
        <end position="585"/>
    </location>
</feature>
<dbReference type="EMBL" id="JAACNH010000005">
    <property type="protein sequence ID" value="KAG8442191.1"/>
    <property type="molecule type" value="Genomic_DNA"/>
</dbReference>
<dbReference type="PRINTS" id="PR00011">
    <property type="entry name" value="EGFLAMININ"/>
</dbReference>
<evidence type="ECO:0000256" key="14">
    <source>
        <dbReference type="SAM" id="MobiDB-lite"/>
    </source>
</evidence>
<dbReference type="InterPro" id="IPR001791">
    <property type="entry name" value="Laminin_G"/>
</dbReference>
<keyword evidence="7" id="KW-0130">Cell adhesion</keyword>
<dbReference type="FunFam" id="2.10.25.10:FF:000209">
    <property type="entry name" value="Laminin subunit alpha 5"/>
    <property type="match status" value="2"/>
</dbReference>
<feature type="domain" description="Laminin EGF-like" evidence="17">
    <location>
        <begin position="1434"/>
        <end position="1482"/>
    </location>
</feature>
<feature type="coiled-coil region" evidence="13">
    <location>
        <begin position="1922"/>
        <end position="2008"/>
    </location>
</feature>
<evidence type="ECO:0000256" key="10">
    <source>
        <dbReference type="ARBA" id="ARBA00023180"/>
    </source>
</evidence>
<keyword evidence="10" id="KW-0325">Glycoprotein</keyword>
<feature type="domain" description="Laminin EGF-like" evidence="17">
    <location>
        <begin position="482"/>
        <end position="527"/>
    </location>
</feature>
<feature type="disulfide bond" evidence="12">
    <location>
        <begin position="528"/>
        <end position="540"/>
    </location>
</feature>
<dbReference type="InterPro" id="IPR009254">
    <property type="entry name" value="Laminin_aI"/>
</dbReference>
<evidence type="ECO:0000256" key="8">
    <source>
        <dbReference type="ARBA" id="ARBA00023054"/>
    </source>
</evidence>
<dbReference type="PROSITE" id="PS50027">
    <property type="entry name" value="EGF_LAM_2"/>
    <property type="match status" value="10"/>
</dbReference>
<feature type="disulfide bond" evidence="12">
    <location>
        <begin position="639"/>
        <end position="648"/>
    </location>
</feature>
<feature type="domain" description="Laminin EGF-like" evidence="17">
    <location>
        <begin position="573"/>
        <end position="617"/>
    </location>
</feature>
<dbReference type="Pfam" id="PF24973">
    <property type="entry name" value="EGF_LMN_ATRN"/>
    <property type="match status" value="1"/>
</dbReference>
<dbReference type="GO" id="GO:0007155">
    <property type="term" value="P:cell adhesion"/>
    <property type="evidence" value="ECO:0007669"/>
    <property type="project" value="UniProtKB-KW"/>
</dbReference>
<feature type="disulfide bond" evidence="12">
    <location>
        <begin position="1483"/>
        <end position="1495"/>
    </location>
</feature>
<dbReference type="InterPro" id="IPR008211">
    <property type="entry name" value="Laminin_N"/>
</dbReference>
<dbReference type="FunFam" id="2.60.120.200:FF:000150">
    <property type="entry name" value="Laminin subunit alpha 5"/>
    <property type="match status" value="1"/>
</dbReference>
<dbReference type="InterPro" id="IPR000034">
    <property type="entry name" value="Laminin_IV"/>
</dbReference>
<dbReference type="InterPro" id="IPR010307">
    <property type="entry name" value="Laminin_dom_II"/>
</dbReference>
<dbReference type="GO" id="GO:0005201">
    <property type="term" value="F:extracellular matrix structural constituent"/>
    <property type="evidence" value="ECO:0007669"/>
    <property type="project" value="TreeGrafter"/>
</dbReference>
<evidence type="ECO:0000256" key="12">
    <source>
        <dbReference type="PROSITE-ProRule" id="PRU00460"/>
    </source>
</evidence>
<feature type="domain" description="Laminin EGF-like" evidence="17">
    <location>
        <begin position="528"/>
        <end position="572"/>
    </location>
</feature>
<dbReference type="Gene3D" id="2.60.120.200">
    <property type="match status" value="5"/>
</dbReference>
<feature type="disulfide bond" evidence="12">
    <location>
        <begin position="442"/>
        <end position="451"/>
    </location>
</feature>
<feature type="domain" description="Laminin EGF-like" evidence="17">
    <location>
        <begin position="423"/>
        <end position="466"/>
    </location>
</feature>
<dbReference type="Gene3D" id="2.10.25.10">
    <property type="entry name" value="Laminin"/>
    <property type="match status" value="13"/>
</dbReference>
<evidence type="ECO:0000259" key="18">
    <source>
        <dbReference type="PROSITE" id="PS51115"/>
    </source>
</evidence>
<dbReference type="InterPro" id="IPR056863">
    <property type="entry name" value="LMN_ATRN_NET-like_EGF"/>
</dbReference>
<dbReference type="GO" id="GO:0005102">
    <property type="term" value="F:signaling receptor binding"/>
    <property type="evidence" value="ECO:0007669"/>
    <property type="project" value="InterPro"/>
</dbReference>
<dbReference type="InterPro" id="IPR050440">
    <property type="entry name" value="Laminin/Netrin_ECM"/>
</dbReference>
<dbReference type="FunFam" id="2.10.25.10:FF:000069">
    <property type="entry name" value="Laminin subunit alpha 1"/>
    <property type="match status" value="1"/>
</dbReference>
<feature type="disulfide bond" evidence="12">
    <location>
        <begin position="1458"/>
        <end position="1467"/>
    </location>
</feature>
<dbReference type="FunFam" id="2.10.25.10:FF:000033">
    <property type="entry name" value="Laminin subunit alpha 2"/>
    <property type="match status" value="1"/>
</dbReference>
<dbReference type="GO" id="GO:0005604">
    <property type="term" value="C:basement membrane"/>
    <property type="evidence" value="ECO:0007669"/>
    <property type="project" value="UniProtKB-SubCell"/>
</dbReference>
<feature type="disulfide bond" evidence="12">
    <location>
        <begin position="1504"/>
        <end position="1513"/>
    </location>
</feature>
<dbReference type="InterPro" id="IPR002049">
    <property type="entry name" value="LE_dom"/>
</dbReference>
<keyword evidence="2" id="KW-0964">Secreted</keyword>
<dbReference type="Pfam" id="PF00052">
    <property type="entry name" value="Laminin_B"/>
    <property type="match status" value="1"/>
</dbReference>
<keyword evidence="4 15" id="KW-0732">Signal</keyword>
<feature type="signal peptide" evidence="15">
    <location>
        <begin position="1"/>
        <end position="30"/>
    </location>
</feature>
<feature type="disulfide bond" evidence="12">
    <location>
        <begin position="1485"/>
        <end position="1502"/>
    </location>
</feature>
<feature type="compositionally biased region" description="Basic and acidic residues" evidence="14">
    <location>
        <begin position="2296"/>
        <end position="2320"/>
    </location>
</feature>
<keyword evidence="8 13" id="KW-0175">Coiled coil</keyword>
<dbReference type="FunFam" id="2.10.25.10:FF:000034">
    <property type="entry name" value="Laminin subunit alpha 3"/>
    <property type="match status" value="2"/>
</dbReference>
<dbReference type="PROSITE" id="PS51117">
    <property type="entry name" value="LAMININ_NTER"/>
    <property type="match status" value="1"/>
</dbReference>
<dbReference type="PROSITE" id="PS01248">
    <property type="entry name" value="EGF_LAM_1"/>
    <property type="match status" value="5"/>
</dbReference>
<accession>A0A8T2JHV0</accession>
<dbReference type="FunFam" id="2.10.25.10:FF:000188">
    <property type="entry name" value="Laminin subunit gamma 2"/>
    <property type="match status" value="1"/>
</dbReference>
<keyword evidence="9 12" id="KW-1015">Disulfide bond</keyword>
<dbReference type="Pfam" id="PF00055">
    <property type="entry name" value="Laminin_N"/>
    <property type="match status" value="1"/>
</dbReference>
<dbReference type="Pfam" id="PF06008">
    <property type="entry name" value="Laminin_I"/>
    <property type="match status" value="1"/>
</dbReference>
<evidence type="ECO:0000256" key="6">
    <source>
        <dbReference type="ARBA" id="ARBA00022869"/>
    </source>
</evidence>
<proteinExistence type="predicted"/>
<feature type="disulfide bond" evidence="12">
    <location>
        <begin position="593"/>
        <end position="602"/>
    </location>
</feature>
<dbReference type="Pfam" id="PF00053">
    <property type="entry name" value="EGF_laminin"/>
    <property type="match status" value="14"/>
</dbReference>
<feature type="region of interest" description="Disordered" evidence="14">
    <location>
        <begin position="2285"/>
        <end position="2325"/>
    </location>
</feature>
<feature type="disulfide bond" evidence="12">
    <location>
        <begin position="484"/>
        <end position="501"/>
    </location>
</feature>
<feature type="chain" id="PRO_5035849864" description="Laminin subunit alpha 3" evidence="15">
    <location>
        <begin position="31"/>
        <end position="3426"/>
    </location>
</feature>
<dbReference type="CDD" id="cd00055">
    <property type="entry name" value="EGF_Lam"/>
    <property type="match status" value="15"/>
</dbReference>
<dbReference type="GO" id="GO:0030334">
    <property type="term" value="P:regulation of cell migration"/>
    <property type="evidence" value="ECO:0007669"/>
    <property type="project" value="InterPro"/>
</dbReference>
<evidence type="ECO:0000313" key="21">
    <source>
        <dbReference type="Proteomes" id="UP000812440"/>
    </source>
</evidence>
<protein>
    <recommendedName>
        <fullName evidence="22">Laminin subunit alpha 3</fullName>
    </recommendedName>
</protein>
<feature type="disulfide bond" evidence="12">
    <location>
        <begin position="618"/>
        <end position="630"/>
    </location>
</feature>
<evidence type="ECO:0000256" key="4">
    <source>
        <dbReference type="ARBA" id="ARBA00022729"/>
    </source>
</evidence>
<dbReference type="Pfam" id="PF06009">
    <property type="entry name" value="Laminin_II"/>
    <property type="match status" value="1"/>
</dbReference>
<evidence type="ECO:0000256" key="15">
    <source>
        <dbReference type="SAM" id="SignalP"/>
    </source>
</evidence>
<dbReference type="FunFam" id="2.60.120.260:FF:000092">
    <property type="entry name" value="Laminin subunit alpha-3"/>
    <property type="match status" value="1"/>
</dbReference>
<feature type="domain" description="Laminin EGF-like" evidence="17">
    <location>
        <begin position="1483"/>
        <end position="1533"/>
    </location>
</feature>
<evidence type="ECO:0000256" key="13">
    <source>
        <dbReference type="SAM" id="Coils"/>
    </source>
</evidence>
<name>A0A8T2JHV0_9PIPI</name>
<comment type="caution">
    <text evidence="20">The sequence shown here is derived from an EMBL/GenBank/DDBJ whole genome shotgun (WGS) entry which is preliminary data.</text>
</comment>
<feature type="domain" description="Laminin EGF-like" evidence="17">
    <location>
        <begin position="713"/>
        <end position="765"/>
    </location>
</feature>
<dbReference type="PROSITE" id="PS51115">
    <property type="entry name" value="LAMININ_IVA"/>
    <property type="match status" value="1"/>
</dbReference>
<dbReference type="FunFam" id="2.60.120.200:FF:000056">
    <property type="entry name" value="Laminin subunit alpha 3"/>
    <property type="match status" value="1"/>
</dbReference>
<dbReference type="PROSITE" id="PS50025">
    <property type="entry name" value="LAM_G_DOMAIN"/>
    <property type="match status" value="4"/>
</dbReference>
<dbReference type="Gene3D" id="2.60.120.260">
    <property type="entry name" value="Galactose-binding domain-like"/>
    <property type="match status" value="1"/>
</dbReference>
<evidence type="ECO:0000256" key="5">
    <source>
        <dbReference type="ARBA" id="ARBA00022737"/>
    </source>
</evidence>
<evidence type="ECO:0000259" key="19">
    <source>
        <dbReference type="PROSITE" id="PS51117"/>
    </source>
</evidence>
<dbReference type="OrthoDB" id="18487at2759"/>
<dbReference type="GO" id="GO:0005576">
    <property type="term" value="C:extracellular region"/>
    <property type="evidence" value="ECO:0007669"/>
    <property type="project" value="UniProtKB-ARBA"/>
</dbReference>
<comment type="caution">
    <text evidence="12">Lacks conserved residue(s) required for the propagation of feature annotation.</text>
</comment>
<keyword evidence="6" id="KW-0084">Basement membrane</keyword>
<dbReference type="SMART" id="SM00180">
    <property type="entry name" value="EGF_Lam"/>
    <property type="match status" value="16"/>
</dbReference>
<feature type="disulfide bond" evidence="12">
    <location>
        <begin position="1839"/>
        <end position="1848"/>
    </location>
</feature>
<reference evidence="20" key="1">
    <citation type="thesis" date="2020" institute="ProQuest LLC" country="789 East Eisenhower Parkway, Ann Arbor, MI, USA">
        <title>Comparative Genomics and Chromosome Evolution.</title>
        <authorList>
            <person name="Mudd A.B."/>
        </authorList>
    </citation>
    <scope>NUCLEOTIDE SEQUENCE</scope>
    <source>
        <strain evidence="20">Female2</strain>
        <tissue evidence="20">Blood</tissue>
    </source>
</reference>
<evidence type="ECO:0000313" key="20">
    <source>
        <dbReference type="EMBL" id="KAG8442191.1"/>
    </source>
</evidence>
<feature type="disulfide bond" evidence="12">
    <location>
        <begin position="503"/>
        <end position="512"/>
    </location>
</feature>
<dbReference type="SMART" id="SM00181">
    <property type="entry name" value="EGF"/>
    <property type="match status" value="7"/>
</dbReference>
<evidence type="ECO:0008006" key="22">
    <source>
        <dbReference type="Google" id="ProtNLM"/>
    </source>
</evidence>
<feature type="disulfide bond" evidence="12">
    <location>
        <begin position="736"/>
        <end position="745"/>
    </location>
</feature>
<keyword evidence="11 12" id="KW-0424">Laminin EGF-like domain</keyword>
<dbReference type="InterPro" id="IPR013320">
    <property type="entry name" value="ConA-like_dom_sf"/>
</dbReference>
<organism evidence="20 21">
    <name type="scientific">Hymenochirus boettgeri</name>
    <name type="common">Congo dwarf clawed frog</name>
    <dbReference type="NCBI Taxonomy" id="247094"/>
    <lineage>
        <taxon>Eukaryota</taxon>
        <taxon>Metazoa</taxon>
        <taxon>Chordata</taxon>
        <taxon>Craniata</taxon>
        <taxon>Vertebrata</taxon>
        <taxon>Euteleostomi</taxon>
        <taxon>Amphibia</taxon>
        <taxon>Batrachia</taxon>
        <taxon>Anura</taxon>
        <taxon>Pipoidea</taxon>
        <taxon>Pipidae</taxon>
        <taxon>Pipinae</taxon>
        <taxon>Hymenochirus</taxon>
    </lineage>
</organism>
<evidence type="ECO:0000259" key="17">
    <source>
        <dbReference type="PROSITE" id="PS50027"/>
    </source>
</evidence>
<comment type="subcellular location">
    <subcellularLocation>
        <location evidence="1">Secreted</location>
        <location evidence="1">Extracellular space</location>
        <location evidence="1">Extracellular matrix</location>
        <location evidence="1">Basement membrane</location>
    </subcellularLocation>
</comment>
<keyword evidence="5" id="KW-0677">Repeat</keyword>
<feature type="domain" description="Laminin G" evidence="16">
    <location>
        <begin position="3077"/>
        <end position="3244"/>
    </location>
</feature>
<gene>
    <name evidence="20" type="ORF">GDO86_011115</name>
</gene>
<dbReference type="FunFam" id="2.10.25.10:FF:000084">
    <property type="entry name" value="Laminin subunit alpha 3"/>
    <property type="match status" value="1"/>
</dbReference>
<dbReference type="FunFam" id="2.10.25.10:FF:000090">
    <property type="entry name" value="laminin subunit alpha"/>
    <property type="match status" value="1"/>
</dbReference>
<dbReference type="Gene3D" id="2.170.300.10">
    <property type="entry name" value="Tie2 ligand-binding domain superfamily"/>
    <property type="match status" value="1"/>
</dbReference>
<dbReference type="CDD" id="cd00110">
    <property type="entry name" value="LamG"/>
    <property type="match status" value="5"/>
</dbReference>
<feature type="domain" description="Laminin EGF-like" evidence="17">
    <location>
        <begin position="618"/>
        <end position="670"/>
    </location>
</feature>
<keyword evidence="21" id="KW-1185">Reference proteome</keyword>
<feature type="domain" description="Laminin EGF-like" evidence="17">
    <location>
        <begin position="1766"/>
        <end position="1812"/>
    </location>
</feature>
<feature type="domain" description="Laminin N-terminal" evidence="19">
    <location>
        <begin position="36"/>
        <end position="293"/>
    </location>
</feature>
<evidence type="ECO:0000256" key="11">
    <source>
        <dbReference type="ARBA" id="ARBA00023292"/>
    </source>
</evidence>
<dbReference type="InterPro" id="IPR000742">
    <property type="entry name" value="EGF"/>
</dbReference>
<dbReference type="GO" id="GO:0009888">
    <property type="term" value="P:tissue development"/>
    <property type="evidence" value="ECO:0007669"/>
    <property type="project" value="TreeGrafter"/>
</dbReference>
<evidence type="ECO:0000256" key="7">
    <source>
        <dbReference type="ARBA" id="ARBA00022889"/>
    </source>
</evidence>
<feature type="disulfide bond" evidence="12">
    <location>
        <begin position="620"/>
        <end position="637"/>
    </location>
</feature>
<dbReference type="PANTHER" id="PTHR10574:SF445">
    <property type="entry name" value="LAMININ SUBUNIT ALPHA 3"/>
    <property type="match status" value="1"/>
</dbReference>
<dbReference type="SMART" id="SM00136">
    <property type="entry name" value="LamNT"/>
    <property type="match status" value="1"/>
</dbReference>
<dbReference type="FunFam" id="2.10.25.10:FF:000082">
    <property type="entry name" value="Laminin subunit alpha 1"/>
    <property type="match status" value="1"/>
</dbReference>
<evidence type="ECO:0000259" key="16">
    <source>
        <dbReference type="PROSITE" id="PS50025"/>
    </source>
</evidence>
<dbReference type="SUPFAM" id="SSF49899">
    <property type="entry name" value="Concanavalin A-like lectins/glucanases"/>
    <property type="match status" value="5"/>
</dbReference>
<evidence type="ECO:0000256" key="9">
    <source>
        <dbReference type="ARBA" id="ARBA00023157"/>
    </source>
</evidence>
<evidence type="ECO:0000256" key="1">
    <source>
        <dbReference type="ARBA" id="ARBA00004302"/>
    </source>
</evidence>
<dbReference type="SUPFAM" id="SSF57196">
    <property type="entry name" value="EGF/Laminin"/>
    <property type="match status" value="14"/>
</dbReference>
<feature type="domain" description="Laminin G" evidence="16">
    <location>
        <begin position="2688"/>
        <end position="2854"/>
    </location>
</feature>
<dbReference type="GO" id="GO:0030155">
    <property type="term" value="P:regulation of cell adhesion"/>
    <property type="evidence" value="ECO:0007669"/>
    <property type="project" value="InterPro"/>
</dbReference>
<sequence>MGPFGHSRAVSGFSVLFGLLLLLVTDKVSGQRSADVGFSLHPPSFNLAQGAKIRASATCGEEKVGSSAVPRMDLYCKLVGGPATSPTLGHTIQGQFCDFCNSADPKNAHPISNAIDGTERWWQSPPLSLGLEYNEVNVTIDLGQLFHVAYVLIKFANSPRPDLWILERSVDFGRIYSPWQYFANSKIDCLNYFNKETRQPITRDDDVICTTEYSRIVPLENGEIVVSLINGRPGAKYFMDAPVLRDFTKATNIRLRFLRTNTLLGHLISKAQRDPTVTRRYYYSIKDISIGGRCVCHGHADTCDLRNNGNQNLYNCQCQHNTCGEICDQCCPGFNQKRWKPASVDAANECEACNCHGHASDCYYDADVDNRKASLDIYGQYRGGGVCINCQHNTAGVNCEKCAIGYYRPYGVLKDPPHSCISCGCSLERSHGCEEGSGRCFCKSNFSGEKCDQCAEGFYNYPRCVRVPYYPSSTTDNPEADCKCTGPGVINNNCHIHTGICYCRTGFQGAACDRCAVGHFHYPFCQRCSCHPTGVVPEICDSTGKCLCHYKVKGTRCDQCRPGYHSFPNCYECNCDMFGAADPSCDSTGQCHCHKNYAGPTCDQCALGYFSFPSCAPCQCSSEGSYQSGCDPFTGQCDCLPGITGQRCDKCASGSDSFPLCQGISGECDPAGTVDIQAGYCQCLPHVEGLSCNQCKPLYWNLARENPSGCADCNCDLKGTVSGVGECHKTQGDCYCKSNVCGAACDTCKEGYFLLESRSNFGCRGCKCDVGGAISHLCAESSGACSCRNNIEGLKCNQPKLNHYFPDLYQMKFEIEDGRSPIGRDVRFGYDPIEFPNFSWRGYAQMTTIQREVRVIVNVETTNLNLFRIILRYINPELHPVIGHITAFQSRSSKGTFQSKEIVFPTSKDPAFVTVPGKSFAEPFSLAPGMWNINLIVEGVLLDYLVLLPSDFYEGSILQLRVTEPCTRDGHVGERCLVYQHLPMDRFPCVLGTEVEYFRKDGVKRPIFIQRANHGLPPMADISGRQVGLPLPKKKKKGVFWGGGGGGLLPRFGTYVLVVEYANEDLHQYTANVAIGNSPVSKARVTLYSCNYIFLCRSIVVDNMNRIAVFELLSTNVEIHLEASSIHFLLHKVCIIPAEEFFVEYAEPKVQCVGVYGRSPSQRPSCVQSSFYENPPLSVLLDTKTDAKGERGQSYIYLSVKEPGLPAYQGNGVLLKSPQNSNTLNRRIPHTGRYVFIAQYFQPLSPTFPVTVRVIGGANWSGSFNASFCPQLFGCRDLVIASNRIALDVTNPDLSVTVEVPKGKSLVLEYILLVPTDGYTQDLLHEKPVDKSFNFINICGENSFYIDPVNSPEFCRNSAISLVAKYNNGALPCNCNLEGATAQACNPHECNCGRRLCDEVTGKCICPPQTLKPKCEVCDQQSFSYHPLVGCEGCNCSTLGTVQPEPAQCNGISGQCICKPRISGRQCDHCSLGHFRFPHCFPCDCNLDGTKPEICSSHTGACMCKENVSGLKCDSCRSGSFHLNSKNPRGCTACFCFGATDICHSSNKYRKKFVDMRSWRLETPDQAGVAVIYNPGSNSVVADVQELPPSVHSLYWVAPESYLGQRISSYGGYLTYQLKSFGLPNEGMVLLDKRPDVLLTGRQMTIVYVDPNNPLPDKQYYGHVELIEGNFRHASSNSRVSREEFMMILSKLENLHIRALYFSETQRLTLTEVGLDDITASGSGPVASSMEICTCPPEYSGDSCQQCAPGYYHDTNGLFLGKCVPCRCNGHSSRCEDGSGKCINCQHNTAGDNCEICKESYTGNATLGTCRLCPCPLSVPSNSFATGCVGTGKNMRCMCKAGYAGVSCERCAHGYYGNPLKFGGKCQPCNCGNNGQLRSCDPLTGECLDEEPKDNGIDDNSDSCDSCVTSLLMELSVMGDELNLIKARLQNLNANSQALEQIKALEARIREVKLQHERYSSKLESQRVKVNKMEIDTNSLKQEITALLRQAETNVKKYETISMNAEDTFRNATHLLLTIELLIKNINILIKEVASAEGGAPSGDLGKNMAEAQRMLNEMRKRTFSSQKIEAENEKDEARALLNRVKNQFQKLQDQNKDLIRNITNSINDYESKLNDLRAALDEANTQTDRANNINKDNAALLQDIKNKVKDLSQQQKEATSRLNTAESSLEQTSSMLRLLQNSKEAWRSVRVLHKEYEKLAAQLDGAKQELNEKVNLLSKAASKEPLVIMAEKHAQSLQDLANQLTELKRNISSEDLVRCAIDAANAYDGIINAVKEAEEAANKAKEASDSALTKVESEDLPGKAKKAKSDSEDLLDQAKKTQKSLQDINPELEDIKDRLVEAKENKKQLSGELSTVQDSINGIKRDDIGTMINSAKELVQNANTITTNVLKELNPIKDDINNLKDTIGTTQNANYNEALEEASNSVKNLTGSLPDLFEAMNRINNLMPLGNISESVSRIRELIQQARDAANKVVVPMRFDGNSGVEVRPPSNLEDLKAYTYLSFFLQRPKPRSDRRKRQLFPRMFVMYLGRKDASKDYIGIAVDDDKLMCVYNLGGNEEEIMVDTDISLNNPEEAIMDRVVLERIYQYLILNYTKAFTSTKPDPVLKYQTDVTQRILLNLDPSDVVFYVGGFPADFKPPRSLDFPNYKGCIELDYLNQNGISLYNFKRAFNLNTTTVQPCRRYKEESEKSFFEGTGYASILSNSPPIKSLRYEQTIQTTTDAGLLFFAENGTSYISLNIEDGILVLLYQIESGTVKKIKSSNGRVSDGNEHVVALRISTKDKTVLVLEQSSIAINASDVDAFTFNIYYLGGIPSMIREQFNIDSPPFRGCVKNVKTPTSSATFKETFGVSRKCSDDWNIVRSAQFDRDGTLGLKPDGFPFPGNFQTAFGFQTSQPSASLLTYKTQSDELRIALEEGTVKVNTRNNELQSKDKYLDGNTHYVSVMREGDQLRLLVDNEQVTTSVGSSGPPGNSPGDITFGGSKFEGCITNVFIQRASKVPTVENLVENNEKKKVSLGTCRVDEPPLPLILNDYRSYSFILDENDMMLMNSMNNVMKTNQKEMQECSADSNITLTKGSFQFGDSKATHLLYELNKQLLKDRSHFSLDIRISEPGGLIFLMTDKEETSHLALHISKGRFVFSLGTKGNKLKIRSQDKYNDGKWHTVVFGWDGFTGQMIVDGINSRKGTLTKYFGLEKMTSVRLGGMKSVKIQAVPQKSFSGCLKNVKLNSLPLEGPPSHTVGVTPCYDGPFEHGIFFAKSGGYIVLDNSFSLKMELEMVFNVRPQSQSSVLLYTGNIERGLSLYIEAGKVTLSVKNGADEVLVSIKPQRVLCDGQWHTIKVIQKQSVVQLEVDKELKKSTGPKSVTQSSTASPLFIGGVPAALEAQRLPVKSSFNGCMKNVNINNKIIDFTKISTFSGAISLGRCPVS</sequence>
<feature type="domain" description="Laminin G" evidence="16">
    <location>
        <begin position="2861"/>
        <end position="3019"/>
    </location>
</feature>
<dbReference type="GO" id="GO:0007411">
    <property type="term" value="P:axon guidance"/>
    <property type="evidence" value="ECO:0007669"/>
    <property type="project" value="TreeGrafter"/>
</dbReference>
<dbReference type="GO" id="GO:0045995">
    <property type="term" value="P:regulation of embryonic development"/>
    <property type="evidence" value="ECO:0007669"/>
    <property type="project" value="InterPro"/>
</dbReference>
<dbReference type="FunFam" id="2.10.25.10:FF:000388">
    <property type="entry name" value="Laminin subunit alpha"/>
    <property type="match status" value="1"/>
</dbReference>
<dbReference type="GO" id="GO:0009887">
    <property type="term" value="P:animal organ morphogenesis"/>
    <property type="evidence" value="ECO:0007669"/>
    <property type="project" value="TreeGrafter"/>
</dbReference>
<feature type="disulfide bond" evidence="12">
    <location>
        <begin position="482"/>
        <end position="494"/>
    </location>
</feature>
<feature type="disulfide bond" evidence="12">
    <location>
        <begin position="548"/>
        <end position="557"/>
    </location>
</feature>
<evidence type="ECO:0000256" key="3">
    <source>
        <dbReference type="ARBA" id="ARBA00022530"/>
    </source>
</evidence>
<feature type="domain" description="Laminin IV type A" evidence="18">
    <location>
        <begin position="1554"/>
        <end position="1732"/>
    </location>
</feature>
<dbReference type="PANTHER" id="PTHR10574">
    <property type="entry name" value="NETRIN/LAMININ-RELATED"/>
    <property type="match status" value="1"/>
</dbReference>
<keyword evidence="3" id="KW-0272">Extracellular matrix</keyword>
<feature type="domain" description="Laminin G" evidence="16">
    <location>
        <begin position="3251"/>
        <end position="3423"/>
    </location>
</feature>
<dbReference type="SMART" id="SM00281">
    <property type="entry name" value="LamB"/>
    <property type="match status" value="1"/>
</dbReference>
<dbReference type="Proteomes" id="UP000812440">
    <property type="component" value="Chromosome 6"/>
</dbReference>
<feature type="disulfide bond" evidence="12">
    <location>
        <begin position="1785"/>
        <end position="1794"/>
    </location>
</feature>
<dbReference type="Pfam" id="PF02210">
    <property type="entry name" value="Laminin_G_2"/>
    <property type="match status" value="4"/>
</dbReference>
<dbReference type="SMART" id="SM00282">
    <property type="entry name" value="LamG"/>
    <property type="match status" value="5"/>
</dbReference>
<feature type="domain" description="Laminin EGF-like" evidence="17">
    <location>
        <begin position="1813"/>
        <end position="1868"/>
    </location>
</feature>
<evidence type="ECO:0000256" key="2">
    <source>
        <dbReference type="ARBA" id="ARBA00022525"/>
    </source>
</evidence>